<evidence type="ECO:0000313" key="3">
    <source>
        <dbReference type="Proteomes" id="UP001352852"/>
    </source>
</evidence>
<reference evidence="2 3" key="1">
    <citation type="submission" date="2021-06" db="EMBL/GenBank/DDBJ databases">
        <authorList>
            <person name="Palmer J.M."/>
        </authorList>
    </citation>
    <scope>NUCLEOTIDE SEQUENCE [LARGE SCALE GENOMIC DNA]</scope>
    <source>
        <strain evidence="2 3">CL_MEX2019</strain>
        <tissue evidence="2">Muscle</tissue>
    </source>
</reference>
<accession>A0ABU7CQF1</accession>
<organism evidence="2 3">
    <name type="scientific">Characodon lateralis</name>
    <dbReference type="NCBI Taxonomy" id="208331"/>
    <lineage>
        <taxon>Eukaryota</taxon>
        <taxon>Metazoa</taxon>
        <taxon>Chordata</taxon>
        <taxon>Craniata</taxon>
        <taxon>Vertebrata</taxon>
        <taxon>Euteleostomi</taxon>
        <taxon>Actinopterygii</taxon>
        <taxon>Neopterygii</taxon>
        <taxon>Teleostei</taxon>
        <taxon>Neoteleostei</taxon>
        <taxon>Acanthomorphata</taxon>
        <taxon>Ovalentaria</taxon>
        <taxon>Atherinomorphae</taxon>
        <taxon>Cyprinodontiformes</taxon>
        <taxon>Goodeidae</taxon>
        <taxon>Characodon</taxon>
    </lineage>
</organism>
<evidence type="ECO:0000256" key="1">
    <source>
        <dbReference type="SAM" id="MobiDB-lite"/>
    </source>
</evidence>
<evidence type="ECO:0000313" key="2">
    <source>
        <dbReference type="EMBL" id="MED6265191.1"/>
    </source>
</evidence>
<keyword evidence="3" id="KW-1185">Reference proteome</keyword>
<feature type="region of interest" description="Disordered" evidence="1">
    <location>
        <begin position="51"/>
        <end position="70"/>
    </location>
</feature>
<sequence length="109" mass="11935">MALTKTNLEPVVFNQNKIDWFLQARVRTSYSRGDQDSWCVVIRPTPCITHSPEAVPKRSSAAEGGSCSNSGRWRLHGGCEGTSGADNRGGGEDIYTPRALKRSKLKQGQ</sequence>
<name>A0ABU7CQF1_9TELE</name>
<gene>
    <name evidence="2" type="ORF">CHARACLAT_022915</name>
</gene>
<feature type="compositionally biased region" description="Basic residues" evidence="1">
    <location>
        <begin position="99"/>
        <end position="109"/>
    </location>
</feature>
<protein>
    <submittedName>
        <fullName evidence="2">Uncharacterized protein</fullName>
    </submittedName>
</protein>
<feature type="region of interest" description="Disordered" evidence="1">
    <location>
        <begin position="78"/>
        <end position="109"/>
    </location>
</feature>
<proteinExistence type="predicted"/>
<comment type="caution">
    <text evidence="2">The sequence shown here is derived from an EMBL/GenBank/DDBJ whole genome shotgun (WGS) entry which is preliminary data.</text>
</comment>
<dbReference type="EMBL" id="JAHUTJ010002376">
    <property type="protein sequence ID" value="MED6265191.1"/>
    <property type="molecule type" value="Genomic_DNA"/>
</dbReference>
<dbReference type="Proteomes" id="UP001352852">
    <property type="component" value="Unassembled WGS sequence"/>
</dbReference>